<evidence type="ECO:0000256" key="1">
    <source>
        <dbReference type="SAM" id="Coils"/>
    </source>
</evidence>
<feature type="coiled-coil region" evidence="1">
    <location>
        <begin position="56"/>
        <end position="126"/>
    </location>
</feature>
<keyword evidence="1" id="KW-0175">Coiled coil</keyword>
<reference evidence="2 3" key="1">
    <citation type="submission" date="2019-01" db="EMBL/GenBank/DDBJ databases">
        <authorList>
            <person name="Chen W.-M."/>
        </authorList>
    </citation>
    <scope>NUCLEOTIDE SEQUENCE [LARGE SCALE GENOMIC DNA]</scope>
    <source>
        <strain evidence="2 3">TER-1</strain>
    </source>
</reference>
<dbReference type="RefSeq" id="WP_127730124.1">
    <property type="nucleotide sequence ID" value="NZ_SACP01000012.1"/>
</dbReference>
<dbReference type="OrthoDB" id="9903247at2"/>
<dbReference type="EMBL" id="SACP01000012">
    <property type="protein sequence ID" value="RVU17513.1"/>
    <property type="molecule type" value="Genomic_DNA"/>
</dbReference>
<comment type="caution">
    <text evidence="2">The sequence shown here is derived from an EMBL/GenBank/DDBJ whole genome shotgun (WGS) entry which is preliminary data.</text>
</comment>
<sequence length="126" mass="13332">MLDALIHHGKTAAAAIGVVGSLGAAYLASGLPVPATQAFVRAEVAGVAGKIDGLTLAQLELQRRTLVHTRARLRAELTASGALRARADAVHRLALDRRAAEIGDELAELEREDEGLRLRIDRLRAG</sequence>
<evidence type="ECO:0000313" key="3">
    <source>
        <dbReference type="Proteomes" id="UP000286997"/>
    </source>
</evidence>
<dbReference type="AlphaFoldDB" id="A0A437P5H5"/>
<accession>A0A437P5H5</accession>
<protein>
    <submittedName>
        <fullName evidence="2">Uncharacterized protein</fullName>
    </submittedName>
</protein>
<organism evidence="2 3">
    <name type="scientific">Methylobacterium oryzihabitans</name>
    <dbReference type="NCBI Taxonomy" id="2499852"/>
    <lineage>
        <taxon>Bacteria</taxon>
        <taxon>Pseudomonadati</taxon>
        <taxon>Pseudomonadota</taxon>
        <taxon>Alphaproteobacteria</taxon>
        <taxon>Hyphomicrobiales</taxon>
        <taxon>Methylobacteriaceae</taxon>
        <taxon>Methylobacterium</taxon>
    </lineage>
</organism>
<keyword evidence="3" id="KW-1185">Reference proteome</keyword>
<evidence type="ECO:0000313" key="2">
    <source>
        <dbReference type="EMBL" id="RVU17513.1"/>
    </source>
</evidence>
<name>A0A437P5H5_9HYPH</name>
<proteinExistence type="predicted"/>
<dbReference type="Proteomes" id="UP000286997">
    <property type="component" value="Unassembled WGS sequence"/>
</dbReference>
<gene>
    <name evidence="2" type="ORF">EOE48_14085</name>
</gene>